<feature type="region of interest" description="Disordered" evidence="1">
    <location>
        <begin position="1"/>
        <end position="38"/>
    </location>
</feature>
<proteinExistence type="predicted"/>
<evidence type="ECO:0000256" key="1">
    <source>
        <dbReference type="SAM" id="MobiDB-lite"/>
    </source>
</evidence>
<dbReference type="EMBL" id="AOIP01000054">
    <property type="protein sequence ID" value="ELY99941.1"/>
    <property type="molecule type" value="Genomic_DNA"/>
</dbReference>
<evidence type="ECO:0000313" key="3">
    <source>
        <dbReference type="Proteomes" id="UP000011591"/>
    </source>
</evidence>
<feature type="compositionally biased region" description="Polar residues" evidence="1">
    <location>
        <begin position="1"/>
        <end position="22"/>
    </location>
</feature>
<feature type="compositionally biased region" description="Basic and acidic residues" evidence="1">
    <location>
        <begin position="26"/>
        <end position="38"/>
    </location>
</feature>
<dbReference type="AlphaFoldDB" id="M0ANN3"/>
<reference evidence="2 3" key="1">
    <citation type="journal article" date="2014" name="PLoS Genet.">
        <title>Phylogenetically driven sequencing of extremely halophilic archaea reveals strategies for static and dynamic osmo-response.</title>
        <authorList>
            <person name="Becker E.A."/>
            <person name="Seitzer P.M."/>
            <person name="Tritt A."/>
            <person name="Larsen D."/>
            <person name="Krusor M."/>
            <person name="Yao A.I."/>
            <person name="Wu D."/>
            <person name="Madern D."/>
            <person name="Eisen J.A."/>
            <person name="Darling A.E."/>
            <person name="Facciotti M.T."/>
        </authorList>
    </citation>
    <scope>NUCLEOTIDE SEQUENCE [LARGE SCALE GENOMIC DNA]</scope>
    <source>
        <strain evidence="2 3">DSM 13077</strain>
    </source>
</reference>
<name>M0ANN3_9EURY</name>
<evidence type="ECO:0000313" key="2">
    <source>
        <dbReference type="EMBL" id="ELY99941.1"/>
    </source>
</evidence>
<gene>
    <name evidence="2" type="ORF">C480_19349</name>
</gene>
<accession>M0ANN3</accession>
<dbReference type="Proteomes" id="UP000011591">
    <property type="component" value="Unassembled WGS sequence"/>
</dbReference>
<comment type="caution">
    <text evidence="2">The sequence shown here is derived from an EMBL/GenBank/DDBJ whole genome shotgun (WGS) entry which is preliminary data.</text>
</comment>
<organism evidence="2 3">
    <name type="scientific">Natrialba aegyptia DSM 13077</name>
    <dbReference type="NCBI Taxonomy" id="1227491"/>
    <lineage>
        <taxon>Archaea</taxon>
        <taxon>Methanobacteriati</taxon>
        <taxon>Methanobacteriota</taxon>
        <taxon>Stenosarchaea group</taxon>
        <taxon>Halobacteria</taxon>
        <taxon>Halobacteriales</taxon>
        <taxon>Natrialbaceae</taxon>
        <taxon>Natrialba</taxon>
    </lineage>
</organism>
<sequence>MRKSATSSGSDQNRVKTSTSGAATAKDPRTSTRVRNADPHRHIDVAVLDGITELRVFEQFYTLN</sequence>
<protein>
    <submittedName>
        <fullName evidence="2">Uncharacterized protein</fullName>
    </submittedName>
</protein>
<keyword evidence="3" id="KW-1185">Reference proteome</keyword>